<keyword evidence="3" id="KW-1185">Reference proteome</keyword>
<protein>
    <recommendedName>
        <fullName evidence="4">DUF4249 family protein</fullName>
    </recommendedName>
</protein>
<evidence type="ECO:0000313" key="2">
    <source>
        <dbReference type="EMBL" id="GGZ93842.1"/>
    </source>
</evidence>
<name>A0A918REQ6_9FLAO</name>
<dbReference type="RefSeq" id="WP_189362761.1">
    <property type="nucleotide sequence ID" value="NZ_BMWZ01000013.1"/>
</dbReference>
<sequence length="365" mass="40432">MKTNPFNYLKIIFLSLLLIIAYSCETEQVDYDEASLSELDKKAKRIEASSVITFDKCDQTYQTTDLLAGQNILVGNISVVIVGDNYEISYNITNNDYCLTSTHLSVVVNTGDFPMTKKGNPIPGQFEYKENHDCVTSYTYEVPTSKGLFIGAHAVVNCVDDVTSDSFNYSLPNQVNVKVNAKGVPNSYFNIEIATSNILSGEFDAWCVDQDASLNSNESFIGDVYSSYEPLPVNKFENAQNFGAVNWLMNQNFIGTEASETLGNYTFGDIQIAIWKLVDDSVCVDCDYTGPYNNERIDMLVALALEQTDFVPSCGENVVILLVPTDNKQTIFVTIPAPCGNCSETAWGAGCDFPGNNWFTYFKYG</sequence>
<dbReference type="Proteomes" id="UP000636004">
    <property type="component" value="Unassembled WGS sequence"/>
</dbReference>
<comment type="caution">
    <text evidence="2">The sequence shown here is derived from an EMBL/GenBank/DDBJ whole genome shotgun (WGS) entry which is preliminary data.</text>
</comment>
<evidence type="ECO:0000256" key="1">
    <source>
        <dbReference type="SAM" id="SignalP"/>
    </source>
</evidence>
<organism evidence="2 3">
    <name type="scientific">Algibacter mikhailovii</name>
    <dbReference type="NCBI Taxonomy" id="425498"/>
    <lineage>
        <taxon>Bacteria</taxon>
        <taxon>Pseudomonadati</taxon>
        <taxon>Bacteroidota</taxon>
        <taxon>Flavobacteriia</taxon>
        <taxon>Flavobacteriales</taxon>
        <taxon>Flavobacteriaceae</taxon>
        <taxon>Algibacter</taxon>
    </lineage>
</organism>
<evidence type="ECO:0000313" key="3">
    <source>
        <dbReference type="Proteomes" id="UP000636004"/>
    </source>
</evidence>
<keyword evidence="1" id="KW-0732">Signal</keyword>
<reference evidence="2" key="1">
    <citation type="journal article" date="2014" name="Int. J. Syst. Evol. Microbiol.">
        <title>Complete genome sequence of Corynebacterium casei LMG S-19264T (=DSM 44701T), isolated from a smear-ripened cheese.</title>
        <authorList>
            <consortium name="US DOE Joint Genome Institute (JGI-PGF)"/>
            <person name="Walter F."/>
            <person name="Albersmeier A."/>
            <person name="Kalinowski J."/>
            <person name="Ruckert C."/>
        </authorList>
    </citation>
    <scope>NUCLEOTIDE SEQUENCE</scope>
    <source>
        <strain evidence="2">KCTC 12710</strain>
    </source>
</reference>
<accession>A0A918REQ6</accession>
<feature type="signal peptide" evidence="1">
    <location>
        <begin position="1"/>
        <end position="23"/>
    </location>
</feature>
<proteinExistence type="predicted"/>
<dbReference type="AlphaFoldDB" id="A0A918REQ6"/>
<gene>
    <name evidence="2" type="ORF">GCM10007028_35240</name>
</gene>
<evidence type="ECO:0008006" key="4">
    <source>
        <dbReference type="Google" id="ProtNLM"/>
    </source>
</evidence>
<reference evidence="2" key="2">
    <citation type="submission" date="2020-09" db="EMBL/GenBank/DDBJ databases">
        <authorList>
            <person name="Sun Q."/>
            <person name="Kim S."/>
        </authorList>
    </citation>
    <scope>NUCLEOTIDE SEQUENCE</scope>
    <source>
        <strain evidence="2">KCTC 12710</strain>
    </source>
</reference>
<dbReference type="PROSITE" id="PS51257">
    <property type="entry name" value="PROKAR_LIPOPROTEIN"/>
    <property type="match status" value="1"/>
</dbReference>
<dbReference type="EMBL" id="BMWZ01000013">
    <property type="protein sequence ID" value="GGZ93842.1"/>
    <property type="molecule type" value="Genomic_DNA"/>
</dbReference>
<feature type="chain" id="PRO_5036689929" description="DUF4249 family protein" evidence="1">
    <location>
        <begin position="24"/>
        <end position="365"/>
    </location>
</feature>